<organism evidence="2">
    <name type="scientific">Arundo donax</name>
    <name type="common">Giant reed</name>
    <name type="synonym">Donax arundinaceus</name>
    <dbReference type="NCBI Taxonomy" id="35708"/>
    <lineage>
        <taxon>Eukaryota</taxon>
        <taxon>Viridiplantae</taxon>
        <taxon>Streptophyta</taxon>
        <taxon>Embryophyta</taxon>
        <taxon>Tracheophyta</taxon>
        <taxon>Spermatophyta</taxon>
        <taxon>Magnoliopsida</taxon>
        <taxon>Liliopsida</taxon>
        <taxon>Poales</taxon>
        <taxon>Poaceae</taxon>
        <taxon>PACMAD clade</taxon>
        <taxon>Arundinoideae</taxon>
        <taxon>Arundineae</taxon>
        <taxon>Arundo</taxon>
    </lineage>
</organism>
<dbReference type="AlphaFoldDB" id="A0A0A9CB58"/>
<keyword evidence="1" id="KW-0732">Signal</keyword>
<feature type="chain" id="PRO_5002043089" evidence="1">
    <location>
        <begin position="18"/>
        <end position="43"/>
    </location>
</feature>
<reference evidence="2" key="1">
    <citation type="submission" date="2014-09" db="EMBL/GenBank/DDBJ databases">
        <authorList>
            <person name="Magalhaes I.L.F."/>
            <person name="Oliveira U."/>
            <person name="Santos F.R."/>
            <person name="Vidigal T.H.D.A."/>
            <person name="Brescovit A.D."/>
            <person name="Santos A.J."/>
        </authorList>
    </citation>
    <scope>NUCLEOTIDE SEQUENCE</scope>
    <source>
        <tissue evidence="2">Shoot tissue taken approximately 20 cm above the soil surface</tissue>
    </source>
</reference>
<accession>A0A0A9CB58</accession>
<protein>
    <submittedName>
        <fullName evidence="2">Uncharacterized protein</fullName>
    </submittedName>
</protein>
<reference evidence="2" key="2">
    <citation type="journal article" date="2015" name="Data Brief">
        <title>Shoot transcriptome of the giant reed, Arundo donax.</title>
        <authorList>
            <person name="Barrero R.A."/>
            <person name="Guerrero F.D."/>
            <person name="Moolhuijzen P."/>
            <person name="Goolsby J.A."/>
            <person name="Tidwell J."/>
            <person name="Bellgard S.E."/>
            <person name="Bellgard M.I."/>
        </authorList>
    </citation>
    <scope>NUCLEOTIDE SEQUENCE</scope>
    <source>
        <tissue evidence="2">Shoot tissue taken approximately 20 cm above the soil surface</tissue>
    </source>
</reference>
<evidence type="ECO:0000256" key="1">
    <source>
        <dbReference type="SAM" id="SignalP"/>
    </source>
</evidence>
<name>A0A0A9CB58_ARUDO</name>
<sequence>MRMLLAVLISFYKKGCSLLTLGWHFASLVQICFSVHPVEVGPS</sequence>
<evidence type="ECO:0000313" key="2">
    <source>
        <dbReference type="EMBL" id="JAD68752.1"/>
    </source>
</evidence>
<feature type="signal peptide" evidence="1">
    <location>
        <begin position="1"/>
        <end position="17"/>
    </location>
</feature>
<proteinExistence type="predicted"/>
<dbReference type="EMBL" id="GBRH01229143">
    <property type="protein sequence ID" value="JAD68752.1"/>
    <property type="molecule type" value="Transcribed_RNA"/>
</dbReference>